<name>A0A2S7STZ5_9BACT</name>
<keyword evidence="2 4" id="KW-0732">Signal</keyword>
<dbReference type="InterPro" id="IPR024930">
    <property type="entry name" value="Skp_dom_sf"/>
</dbReference>
<gene>
    <name evidence="5" type="ORF">CJD36_015450</name>
</gene>
<keyword evidence="6" id="KW-1185">Reference proteome</keyword>
<evidence type="ECO:0000313" key="5">
    <source>
        <dbReference type="EMBL" id="PQJ10091.1"/>
    </source>
</evidence>
<proteinExistence type="inferred from homology"/>
<protein>
    <recommendedName>
        <fullName evidence="7">Outer membrane chaperone Skp</fullName>
    </recommendedName>
</protein>
<evidence type="ECO:0000256" key="4">
    <source>
        <dbReference type="SAM" id="SignalP"/>
    </source>
</evidence>
<dbReference type="AlphaFoldDB" id="A0A2S7STZ5"/>
<dbReference type="Proteomes" id="UP000239872">
    <property type="component" value="Unassembled WGS sequence"/>
</dbReference>
<sequence length="202" mass="22561">MNNRKSIFGALALAGVILFATSCNNPGNSASSAVPAAVGGAKIAYVNIDTLEEHYELLKQHRDEFKKRKDQMEGELQQSAQQMQAKAQDIQKKAQAQTLSQSEYEAAQKQYMNMQQSLESRNQALTEQLMKEQEEMNKDLKKKLDAYLETYNKDKHYDFILSYSAGGGSPIMYANKAFEITKDVIAGMNATSKDEVSKGTKK</sequence>
<dbReference type="GO" id="GO:0050821">
    <property type="term" value="P:protein stabilization"/>
    <property type="evidence" value="ECO:0007669"/>
    <property type="project" value="TreeGrafter"/>
</dbReference>
<dbReference type="Gene3D" id="3.30.910.20">
    <property type="entry name" value="Skp domain"/>
    <property type="match status" value="1"/>
</dbReference>
<dbReference type="InterPro" id="IPR005632">
    <property type="entry name" value="Chaperone_Skp"/>
</dbReference>
<evidence type="ECO:0008006" key="7">
    <source>
        <dbReference type="Google" id="ProtNLM"/>
    </source>
</evidence>
<evidence type="ECO:0000313" key="6">
    <source>
        <dbReference type="Proteomes" id="UP000239872"/>
    </source>
</evidence>
<organism evidence="5 6">
    <name type="scientific">Flavipsychrobacter stenotrophus</name>
    <dbReference type="NCBI Taxonomy" id="2077091"/>
    <lineage>
        <taxon>Bacteria</taxon>
        <taxon>Pseudomonadati</taxon>
        <taxon>Bacteroidota</taxon>
        <taxon>Chitinophagia</taxon>
        <taxon>Chitinophagales</taxon>
        <taxon>Chitinophagaceae</taxon>
        <taxon>Flavipsychrobacter</taxon>
    </lineage>
</organism>
<dbReference type="GO" id="GO:0005829">
    <property type="term" value="C:cytosol"/>
    <property type="evidence" value="ECO:0007669"/>
    <property type="project" value="TreeGrafter"/>
</dbReference>
<dbReference type="SUPFAM" id="SSF111384">
    <property type="entry name" value="OmpH-like"/>
    <property type="match status" value="1"/>
</dbReference>
<evidence type="ECO:0000256" key="2">
    <source>
        <dbReference type="ARBA" id="ARBA00022729"/>
    </source>
</evidence>
<dbReference type="RefSeq" id="WP_105040100.1">
    <property type="nucleotide sequence ID" value="NZ_PPSL01000004.1"/>
</dbReference>
<feature type="compositionally biased region" description="Low complexity" evidence="3">
    <location>
        <begin position="77"/>
        <end position="88"/>
    </location>
</feature>
<comment type="caution">
    <text evidence="5">The sequence shown here is derived from an EMBL/GenBank/DDBJ whole genome shotgun (WGS) entry which is preliminary data.</text>
</comment>
<dbReference type="OrthoDB" id="1493259at2"/>
<feature type="signal peptide" evidence="4">
    <location>
        <begin position="1"/>
        <end position="20"/>
    </location>
</feature>
<dbReference type="Pfam" id="PF03938">
    <property type="entry name" value="OmpH"/>
    <property type="match status" value="1"/>
</dbReference>
<dbReference type="PROSITE" id="PS51257">
    <property type="entry name" value="PROKAR_LIPOPROTEIN"/>
    <property type="match status" value="1"/>
</dbReference>
<feature type="chain" id="PRO_5015472602" description="Outer membrane chaperone Skp" evidence="4">
    <location>
        <begin position="21"/>
        <end position="202"/>
    </location>
</feature>
<evidence type="ECO:0000256" key="3">
    <source>
        <dbReference type="SAM" id="MobiDB-lite"/>
    </source>
</evidence>
<dbReference type="SMART" id="SM00935">
    <property type="entry name" value="OmpH"/>
    <property type="match status" value="1"/>
</dbReference>
<evidence type="ECO:0000256" key="1">
    <source>
        <dbReference type="ARBA" id="ARBA00009091"/>
    </source>
</evidence>
<dbReference type="GO" id="GO:0051082">
    <property type="term" value="F:unfolded protein binding"/>
    <property type="evidence" value="ECO:0007669"/>
    <property type="project" value="InterPro"/>
</dbReference>
<dbReference type="PANTHER" id="PTHR35089:SF1">
    <property type="entry name" value="CHAPERONE PROTEIN SKP"/>
    <property type="match status" value="1"/>
</dbReference>
<feature type="region of interest" description="Disordered" evidence="3">
    <location>
        <begin position="68"/>
        <end position="88"/>
    </location>
</feature>
<accession>A0A2S7STZ5</accession>
<reference evidence="5 6" key="1">
    <citation type="submission" date="2018-01" db="EMBL/GenBank/DDBJ databases">
        <title>A novel member of the phylum Bacteroidetes isolated from glacier ice.</title>
        <authorList>
            <person name="Liu Q."/>
            <person name="Xin Y.-H."/>
        </authorList>
    </citation>
    <scope>NUCLEOTIDE SEQUENCE [LARGE SCALE GENOMIC DNA]</scope>
    <source>
        <strain evidence="5 6">RB1R16</strain>
    </source>
</reference>
<dbReference type="EMBL" id="PPSL01000004">
    <property type="protein sequence ID" value="PQJ10091.1"/>
    <property type="molecule type" value="Genomic_DNA"/>
</dbReference>
<dbReference type="PANTHER" id="PTHR35089">
    <property type="entry name" value="CHAPERONE PROTEIN SKP"/>
    <property type="match status" value="1"/>
</dbReference>
<comment type="similarity">
    <text evidence="1">Belongs to the Skp family.</text>
</comment>